<keyword evidence="2" id="KW-1185">Reference proteome</keyword>
<evidence type="ECO:0000313" key="2">
    <source>
        <dbReference type="Proteomes" id="UP000737018"/>
    </source>
</evidence>
<name>A0A8J4QAQ3_9ROSI</name>
<dbReference type="EMBL" id="JRKL02008147">
    <property type="protein sequence ID" value="KAF3947135.1"/>
    <property type="molecule type" value="Genomic_DNA"/>
</dbReference>
<dbReference type="AlphaFoldDB" id="A0A8J4QAQ3"/>
<evidence type="ECO:0000313" key="1">
    <source>
        <dbReference type="EMBL" id="KAF3947135.1"/>
    </source>
</evidence>
<gene>
    <name evidence="1" type="ORF">CMV_026692</name>
</gene>
<comment type="caution">
    <text evidence="1">The sequence shown here is derived from an EMBL/GenBank/DDBJ whole genome shotgun (WGS) entry which is preliminary data.</text>
</comment>
<protein>
    <submittedName>
        <fullName evidence="1">Uncharacterized protein</fullName>
    </submittedName>
</protein>
<sequence length="147" mass="15979">MSFWETYLLKAEEKEEAEEIMTVEIEQECCHRIGCNLEYSFEHQLSNYYNPFLTNPMATIGPMPGDDPSLQARGLTVCSFTPSGADSAPLDASSCAAGLAACRCGAPCSRIELSGVLPISVVSSVARRLERNSGPCVAYLPRRHSSL</sequence>
<organism evidence="1 2">
    <name type="scientific">Castanea mollissima</name>
    <name type="common">Chinese chestnut</name>
    <dbReference type="NCBI Taxonomy" id="60419"/>
    <lineage>
        <taxon>Eukaryota</taxon>
        <taxon>Viridiplantae</taxon>
        <taxon>Streptophyta</taxon>
        <taxon>Embryophyta</taxon>
        <taxon>Tracheophyta</taxon>
        <taxon>Spermatophyta</taxon>
        <taxon>Magnoliopsida</taxon>
        <taxon>eudicotyledons</taxon>
        <taxon>Gunneridae</taxon>
        <taxon>Pentapetalae</taxon>
        <taxon>rosids</taxon>
        <taxon>fabids</taxon>
        <taxon>Fagales</taxon>
        <taxon>Fagaceae</taxon>
        <taxon>Castanea</taxon>
    </lineage>
</organism>
<accession>A0A8J4QAQ3</accession>
<reference evidence="1" key="1">
    <citation type="submission" date="2020-03" db="EMBL/GenBank/DDBJ databases">
        <title>Castanea mollissima Vanexum genome sequencing.</title>
        <authorList>
            <person name="Staton M."/>
        </authorList>
    </citation>
    <scope>NUCLEOTIDE SEQUENCE</scope>
    <source>
        <tissue evidence="1">Leaf</tissue>
    </source>
</reference>
<proteinExistence type="predicted"/>
<dbReference type="Proteomes" id="UP000737018">
    <property type="component" value="Unassembled WGS sequence"/>
</dbReference>